<keyword evidence="4" id="KW-1185">Reference proteome</keyword>
<organism evidence="3 4">
    <name type="scientific">Colletotrichum orbiculare (strain 104-T / ATCC 96160 / CBS 514.97 / LARS 414 / MAFF 240422)</name>
    <name type="common">Cucumber anthracnose fungus</name>
    <name type="synonym">Colletotrichum lagenarium</name>
    <dbReference type="NCBI Taxonomy" id="1213857"/>
    <lineage>
        <taxon>Eukaryota</taxon>
        <taxon>Fungi</taxon>
        <taxon>Dikarya</taxon>
        <taxon>Ascomycota</taxon>
        <taxon>Pezizomycotina</taxon>
        <taxon>Sordariomycetes</taxon>
        <taxon>Hypocreomycetidae</taxon>
        <taxon>Glomerellales</taxon>
        <taxon>Glomerellaceae</taxon>
        <taxon>Colletotrichum</taxon>
        <taxon>Colletotrichum orbiculare species complex</taxon>
    </lineage>
</organism>
<protein>
    <submittedName>
        <fullName evidence="3">Adenylate-forming reductase</fullName>
    </submittedName>
</protein>
<dbReference type="AlphaFoldDB" id="A0A484GAH6"/>
<name>A0A484GAH6_COLOR</name>
<dbReference type="EMBL" id="AMCV02000001">
    <property type="protein sequence ID" value="TDZ26707.1"/>
    <property type="molecule type" value="Genomic_DNA"/>
</dbReference>
<feature type="transmembrane region" description="Helical" evidence="2">
    <location>
        <begin position="278"/>
        <end position="299"/>
    </location>
</feature>
<keyword evidence="2" id="KW-1133">Transmembrane helix</keyword>
<dbReference type="OrthoDB" id="3142841at2759"/>
<proteinExistence type="predicted"/>
<feature type="transmembrane region" description="Helical" evidence="2">
    <location>
        <begin position="357"/>
        <end position="374"/>
    </location>
</feature>
<feature type="transmembrane region" description="Helical" evidence="2">
    <location>
        <begin position="319"/>
        <end position="336"/>
    </location>
</feature>
<reference evidence="4" key="1">
    <citation type="journal article" date="2013" name="New Phytol.">
        <title>Comparative genomic and transcriptomic analyses reveal the hemibiotrophic stage shift of Colletotrichum fungi.</title>
        <authorList>
            <person name="Gan P."/>
            <person name="Ikeda K."/>
            <person name="Irieda H."/>
            <person name="Narusaka M."/>
            <person name="O'Connell R.J."/>
            <person name="Narusaka Y."/>
            <person name="Takano Y."/>
            <person name="Kubo Y."/>
            <person name="Shirasu K."/>
        </authorList>
    </citation>
    <scope>NUCLEOTIDE SEQUENCE [LARGE SCALE GENOMIC DNA]</scope>
    <source>
        <strain evidence="4">104-T / ATCC 96160 / CBS 514.97 / LARS 414 / MAFF 240422</strain>
    </source>
</reference>
<keyword evidence="2" id="KW-0812">Transmembrane</keyword>
<evidence type="ECO:0000256" key="2">
    <source>
        <dbReference type="SAM" id="Phobius"/>
    </source>
</evidence>
<dbReference type="PANTHER" id="PTHR33927">
    <property type="entry name" value="TRANSMEMBRANE PROTEIN"/>
    <property type="match status" value="1"/>
</dbReference>
<sequence length="660" mass="72136">MQPKMISHTLHKTSPPPLVMTVTLVGNVTLVGDAASDQAPSRKPIPFHSPLHTASSAASQIPDHEPLFPLVQSPLSLSLPYLIEPHPVSRFQTFSMSSAMSSSTTLPVDDDDDRITPVVSITPPARAFIPSSNSSSTHTLVISEASTEHQQDTSRITKPQDDEQDIAVPDKKGSRPYRYLRWNFGSVYRRIFTLAFLGNMAALLFLIVRSLTRSSSSSSSSARLTPETCATAVSANILAALFIRNEHTVNAMFALFVLFPPARTPLPVRRLFAKVYSYGGVHSGCGVAAFFWFLAFLVVLTGEQQQQRHQQTPVTATRAYVLLDSYLLCALLALIIGFAHPRARVALHNWFECTHRFLGWTVVLLFWALVMLLAGEASTARGVPYAAAVAASPSFWMLAAITLLVAYPWTRLRLRDVEAEVLSAHVVKLNFSHADVRYGQAVRLADAPLRETHAFAVIPNPAAAASVREEDAERGLTGLSNAGKRGFSVLVSNAGDWTARMVRNPPRRIWTRGVTQYGVLRVAGLFEPCVVVATGSGIGPCLSLFVQKPDHPVRIVWSAQRPVETYGRAVLDTIYRADPDAVVIDTDKAGRPDLVAVAWRIWERSRRRPSSVLSQVEGAGNRKTGPCEAVVVISNQKVTRKVVYGLESRGVAAYGAIFDS</sequence>
<feature type="transmembrane region" description="Helical" evidence="2">
    <location>
        <begin position="224"/>
        <end position="243"/>
    </location>
</feature>
<evidence type="ECO:0000313" key="4">
    <source>
        <dbReference type="Proteomes" id="UP000014480"/>
    </source>
</evidence>
<evidence type="ECO:0000256" key="1">
    <source>
        <dbReference type="SAM" id="MobiDB-lite"/>
    </source>
</evidence>
<evidence type="ECO:0000313" key="3">
    <source>
        <dbReference type="EMBL" id="TDZ26707.1"/>
    </source>
</evidence>
<feature type="region of interest" description="Disordered" evidence="1">
    <location>
        <begin position="144"/>
        <end position="170"/>
    </location>
</feature>
<dbReference type="InterPro" id="IPR052979">
    <property type="entry name" value="Adenylate-forming_domain"/>
</dbReference>
<accession>A0A484GAH6</accession>
<comment type="caution">
    <text evidence="3">The sequence shown here is derived from an EMBL/GenBank/DDBJ whole genome shotgun (WGS) entry which is preliminary data.</text>
</comment>
<dbReference type="Proteomes" id="UP000014480">
    <property type="component" value="Unassembled WGS sequence"/>
</dbReference>
<feature type="transmembrane region" description="Helical" evidence="2">
    <location>
        <begin position="191"/>
        <end position="212"/>
    </location>
</feature>
<feature type="transmembrane region" description="Helical" evidence="2">
    <location>
        <begin position="386"/>
        <end position="407"/>
    </location>
</feature>
<dbReference type="PANTHER" id="PTHR33927:SF5">
    <property type="entry name" value="ENZYME, PUTATIVE (AFU_ORTHOLOGUE AFUA_8G01222)-RELATED"/>
    <property type="match status" value="1"/>
</dbReference>
<keyword evidence="2" id="KW-0472">Membrane</keyword>
<gene>
    <name evidence="3" type="ORF">Cob_v000032</name>
</gene>
<reference evidence="4" key="2">
    <citation type="journal article" date="2019" name="Mol. Plant Microbe Interact.">
        <title>Genome sequence resources for four phytopathogenic fungi from the Colletotrichum orbiculare species complex.</title>
        <authorList>
            <person name="Gan P."/>
            <person name="Tsushima A."/>
            <person name="Narusaka M."/>
            <person name="Narusaka Y."/>
            <person name="Takano Y."/>
            <person name="Kubo Y."/>
            <person name="Shirasu K."/>
        </authorList>
    </citation>
    <scope>GENOME REANNOTATION</scope>
    <source>
        <strain evidence="4">104-T / ATCC 96160 / CBS 514.97 / LARS 414 / MAFF 240422</strain>
    </source>
</reference>